<accession>A0ABQ0B2V0</accession>
<dbReference type="Proteomes" id="UP001600894">
    <property type="component" value="Unassembled WGS sequence"/>
</dbReference>
<name>A0ABQ0B2V0_9FIRM</name>
<proteinExistence type="predicted"/>
<comment type="caution">
    <text evidence="2">The sequence shown here is derived from an EMBL/GenBank/DDBJ whole genome shotgun (WGS) entry which is preliminary data.</text>
</comment>
<dbReference type="SUPFAM" id="SSF46785">
    <property type="entry name" value="Winged helix' DNA-binding domain"/>
    <property type="match status" value="1"/>
</dbReference>
<evidence type="ECO:0000313" key="2">
    <source>
        <dbReference type="EMBL" id="GAA6270612.1"/>
    </source>
</evidence>
<gene>
    <name evidence="2" type="ORF">F130042H8_36720</name>
</gene>
<feature type="domain" description="Transcription regulator PadR N-terminal" evidence="1">
    <location>
        <begin position="15"/>
        <end position="84"/>
    </location>
</feature>
<dbReference type="EMBL" id="BAABXL010000001">
    <property type="protein sequence ID" value="GAA6270612.1"/>
    <property type="molecule type" value="Genomic_DNA"/>
</dbReference>
<reference evidence="2 3" key="1">
    <citation type="submission" date="2024-04" db="EMBL/GenBank/DDBJ databases">
        <title>Defined microbial consortia suppress multidrug-resistant proinflammatory Enterobacteriaceae via ecological control.</title>
        <authorList>
            <person name="Furuichi M."/>
            <person name="Kawaguchi T."/>
            <person name="Pust M."/>
            <person name="Yasuma K."/>
            <person name="Plichta D."/>
            <person name="Hasegawa N."/>
            <person name="Ohya T."/>
            <person name="Bhattarai S."/>
            <person name="Sasajima S."/>
            <person name="Aoto Y."/>
            <person name="Tuganbaev T."/>
            <person name="Yaginuma M."/>
            <person name="Ueda M."/>
            <person name="Okahashi N."/>
            <person name="Amafuji K."/>
            <person name="Kiridooshi Y."/>
            <person name="Sugita K."/>
            <person name="Strazar M."/>
            <person name="Skelly A."/>
            <person name="Suda W."/>
            <person name="Hattori M."/>
            <person name="Nakamoto N."/>
            <person name="Caballero S."/>
            <person name="Norman J."/>
            <person name="Olle B."/>
            <person name="Tanoue T."/>
            <person name="Arita M."/>
            <person name="Bucci V."/>
            <person name="Atarashi K."/>
            <person name="Xavier R."/>
            <person name="Honda K."/>
        </authorList>
    </citation>
    <scope>NUCLEOTIDE SEQUENCE [LARGE SCALE GENOMIC DNA]</scope>
    <source>
        <strain evidence="3">f13</strain>
    </source>
</reference>
<dbReference type="Gene3D" id="1.10.10.10">
    <property type="entry name" value="Winged helix-like DNA-binding domain superfamily/Winged helix DNA-binding domain"/>
    <property type="match status" value="1"/>
</dbReference>
<evidence type="ECO:0000259" key="1">
    <source>
        <dbReference type="Pfam" id="PF03551"/>
    </source>
</evidence>
<dbReference type="Pfam" id="PF03551">
    <property type="entry name" value="PadR"/>
    <property type="match status" value="1"/>
</dbReference>
<dbReference type="InterPro" id="IPR005149">
    <property type="entry name" value="Tscrpt_reg_PadR_N"/>
</dbReference>
<sequence length="106" mass="12431">MVFNTGSALLDAIVLAAVSREEEGAYGYRITQQVRGAIDISESTLYPVLRRLQKDDCLEVYDKAIDGRNRRYYRLTEQGRLQLQLYRREWVVYSQKISRIMKEGEH</sequence>
<protein>
    <submittedName>
        <fullName evidence="2">PadR family transcriptional regulator</fullName>
    </submittedName>
</protein>
<organism evidence="2 3">
    <name type="scientific">Enterocloster alcoholdehydrogenati</name>
    <dbReference type="NCBI Taxonomy" id="2547410"/>
    <lineage>
        <taxon>Bacteria</taxon>
        <taxon>Bacillati</taxon>
        <taxon>Bacillota</taxon>
        <taxon>Clostridia</taxon>
        <taxon>Lachnospirales</taxon>
        <taxon>Lachnospiraceae</taxon>
        <taxon>Enterocloster</taxon>
    </lineage>
</organism>
<dbReference type="PANTHER" id="PTHR33169:SF24">
    <property type="entry name" value="TRANSCRIPTIONAL REGULATOR, PADR FAMILY"/>
    <property type="match status" value="1"/>
</dbReference>
<dbReference type="PANTHER" id="PTHR33169">
    <property type="entry name" value="PADR-FAMILY TRANSCRIPTIONAL REGULATOR"/>
    <property type="match status" value="1"/>
</dbReference>
<evidence type="ECO:0000313" key="3">
    <source>
        <dbReference type="Proteomes" id="UP001600894"/>
    </source>
</evidence>
<dbReference type="InterPro" id="IPR052509">
    <property type="entry name" value="Metal_resp_DNA-bind_regulator"/>
</dbReference>
<dbReference type="InterPro" id="IPR036388">
    <property type="entry name" value="WH-like_DNA-bd_sf"/>
</dbReference>
<dbReference type="InterPro" id="IPR036390">
    <property type="entry name" value="WH_DNA-bd_sf"/>
</dbReference>
<keyword evidence="3" id="KW-1185">Reference proteome</keyword>
<dbReference type="RefSeq" id="WP_176255218.1">
    <property type="nucleotide sequence ID" value="NZ_BAABXL010000001.1"/>
</dbReference>